<comment type="caution">
    <text evidence="2">The sequence shown here is derived from an EMBL/GenBank/DDBJ whole genome shotgun (WGS) entry which is preliminary data.</text>
</comment>
<feature type="region of interest" description="Disordered" evidence="1">
    <location>
        <begin position="1"/>
        <end position="132"/>
    </location>
</feature>
<dbReference type="RefSeq" id="XP_067546218.1">
    <property type="nucleotide sequence ID" value="XM_067693837.1"/>
</dbReference>
<evidence type="ECO:0000313" key="2">
    <source>
        <dbReference type="EMBL" id="KAG5417102.1"/>
    </source>
</evidence>
<feature type="compositionally biased region" description="Basic and acidic residues" evidence="1">
    <location>
        <begin position="78"/>
        <end position="101"/>
    </location>
</feature>
<feature type="compositionally biased region" description="Polar residues" evidence="1">
    <location>
        <begin position="176"/>
        <end position="187"/>
    </location>
</feature>
<feature type="compositionally biased region" description="Basic and acidic residues" evidence="1">
    <location>
        <begin position="32"/>
        <end position="47"/>
    </location>
</feature>
<keyword evidence="3" id="KW-1185">Reference proteome</keyword>
<dbReference type="Proteomes" id="UP000669133">
    <property type="component" value="Unassembled WGS sequence"/>
</dbReference>
<feature type="compositionally biased region" description="Polar residues" evidence="1">
    <location>
        <begin position="103"/>
        <end position="113"/>
    </location>
</feature>
<gene>
    <name evidence="2" type="ORF">I9W82_004735</name>
</gene>
<name>A0A8H7Z899_9ASCO</name>
<feature type="compositionally biased region" description="Polar residues" evidence="1">
    <location>
        <begin position="1"/>
        <end position="28"/>
    </location>
</feature>
<dbReference type="AlphaFoldDB" id="A0A8H7Z899"/>
<evidence type="ECO:0000256" key="1">
    <source>
        <dbReference type="SAM" id="MobiDB-lite"/>
    </source>
</evidence>
<dbReference type="OrthoDB" id="4012758at2759"/>
<organism evidence="2 3">
    <name type="scientific">Candida metapsilosis</name>
    <dbReference type="NCBI Taxonomy" id="273372"/>
    <lineage>
        <taxon>Eukaryota</taxon>
        <taxon>Fungi</taxon>
        <taxon>Dikarya</taxon>
        <taxon>Ascomycota</taxon>
        <taxon>Saccharomycotina</taxon>
        <taxon>Pichiomycetes</taxon>
        <taxon>Debaryomycetaceae</taxon>
        <taxon>Candida/Lodderomyces clade</taxon>
        <taxon>Candida</taxon>
    </lineage>
</organism>
<proteinExistence type="predicted"/>
<protein>
    <submittedName>
        <fullName evidence="2">Uncharacterized protein</fullName>
    </submittedName>
</protein>
<dbReference type="EMBL" id="JAEOAQ010000007">
    <property type="protein sequence ID" value="KAG5417102.1"/>
    <property type="molecule type" value="Genomic_DNA"/>
</dbReference>
<evidence type="ECO:0000313" key="3">
    <source>
        <dbReference type="Proteomes" id="UP000669133"/>
    </source>
</evidence>
<sequence length="406" mass="45709">MSKSIKTSLQTDNEPKSTTIMSNEATTNEVEESTKEATRDLAKDNDAKSSQTSENTKRIRRFRDLKRGSDKSSSVAKTEPEQYKTKNLDTKIGDQNERDHNTIALSDVSNSKNLEPAEGNKPLMVDDESSDNTDVKVNTTIQQVKNGDAGNSTVEDKREKNIPANGAVVKGKQKGGDSQSIESSDTVKSGKKPFTNLVKSWLGMGAIPQVPLKRKVQDSTDEESDCVISAVQLIELPKIPSQFRAKEINGFGVLSSSQKLPKETKKEYTNLLHCGVTCVLSFCKSLEIMNQRSKKQDIRESFTKQFTKMHSELAFTKEDLKTNGDINTELLLHLKMLFNDLFSNNSIIWIVNKFEYSGFGRKFRKTIAKILREEFQYNVSHKTENFYREVVAASLSQWRRNIPFPG</sequence>
<dbReference type="GeneID" id="93653364"/>
<reference evidence="2 3" key="1">
    <citation type="submission" date="2020-12" db="EMBL/GenBank/DDBJ databases">
        <title>Effect of drift, selection, and recombination on the evolution of hybrid genomes in Candida yeast pathogens.</title>
        <authorList>
            <person name="Mixao V."/>
            <person name="Ksiezopolska E."/>
            <person name="Saus E."/>
            <person name="Boekhout T."/>
            <person name="Gacser A."/>
            <person name="Gabaldon T."/>
        </authorList>
    </citation>
    <scope>NUCLEOTIDE SEQUENCE [LARGE SCALE GENOMIC DNA]</scope>
    <source>
        <strain evidence="2 3">BP57</strain>
    </source>
</reference>
<accession>A0A8H7Z899</accession>
<feature type="region of interest" description="Disordered" evidence="1">
    <location>
        <begin position="160"/>
        <end position="189"/>
    </location>
</feature>